<dbReference type="GO" id="GO:0009450">
    <property type="term" value="P:gamma-aminobutyric acid catabolic process"/>
    <property type="evidence" value="ECO:0007669"/>
    <property type="project" value="InterPro"/>
</dbReference>
<dbReference type="InterPro" id="IPR015590">
    <property type="entry name" value="Aldehyde_DH_dom"/>
</dbReference>
<sequence length="481" mass="52232">MKRYGLFIGGEWLEASSGTTFDVLNPADRTVVGQAAAGNAADVNKAVDAAARAFPDWSKRTARERSGLLAKIYDGMMKRKEEIARLMTLEQGKPLGEARGEVQYAADFFQWYGEEAKRIYGETIPANSPDKRIWVLRQPVGVTAAITPWNFPAAMITRKVAPALAAGCTMVAKPAEQTPLTAALLAEIMQEAGLPPGVFNLVTGTQAEEIGDALLADSRVRKLTFTGSTEVGKTLMRKAADTVKRLSLELGGQAPYLVFADADLEQAAIEVTASKFRNAGQTCVCTNRVYVHHSIKEEFAAILARYAQELKVGNGLHEGVQIGPLIDEQALDKVESHVRDAVDQGARVLTGGRKLRPSEQETGCFYEPTVLLDTTEKMRVEQEETFGPVLPIHAFETEEEALALANNTPYGLAAYLYTRDLSRAVRVSERLEYGIVGVNDGMPSTAQAPFGGMKQSGLGREGGRQGIDEYLEVKYVSVGLK</sequence>
<dbReference type="GO" id="GO:0004777">
    <property type="term" value="F:succinate-semialdehyde dehydrogenase (NAD+) activity"/>
    <property type="evidence" value="ECO:0007669"/>
    <property type="project" value="TreeGrafter"/>
</dbReference>
<name>A0A1N7LFU6_9BACL</name>
<keyword evidence="2" id="KW-0560">Oxidoreductase</keyword>
<dbReference type="PANTHER" id="PTHR43353:SF5">
    <property type="entry name" value="SUCCINATE-SEMIALDEHYDE DEHYDROGENASE, MITOCHONDRIAL"/>
    <property type="match status" value="1"/>
</dbReference>
<evidence type="ECO:0000313" key="5">
    <source>
        <dbReference type="Proteomes" id="UP000186795"/>
    </source>
</evidence>
<dbReference type="Gene3D" id="3.40.605.10">
    <property type="entry name" value="Aldehyde Dehydrogenase, Chain A, domain 1"/>
    <property type="match status" value="1"/>
</dbReference>
<dbReference type="InterPro" id="IPR016163">
    <property type="entry name" value="Ald_DH_C"/>
</dbReference>
<dbReference type="PANTHER" id="PTHR43353">
    <property type="entry name" value="SUCCINATE-SEMIALDEHYDE DEHYDROGENASE, MITOCHONDRIAL"/>
    <property type="match status" value="1"/>
</dbReference>
<dbReference type="InterPro" id="IPR010102">
    <property type="entry name" value="Succ_semiAld_DH"/>
</dbReference>
<evidence type="ECO:0000256" key="2">
    <source>
        <dbReference type="ARBA" id="ARBA00023002"/>
    </source>
</evidence>
<evidence type="ECO:0000313" key="4">
    <source>
        <dbReference type="EMBL" id="SIS72687.1"/>
    </source>
</evidence>
<dbReference type="InterPro" id="IPR016162">
    <property type="entry name" value="Ald_DH_N"/>
</dbReference>
<dbReference type="RefSeq" id="WP_076524634.1">
    <property type="nucleotide sequence ID" value="NZ_CP048103.1"/>
</dbReference>
<dbReference type="InterPro" id="IPR016160">
    <property type="entry name" value="Ald_DH_CS_CYS"/>
</dbReference>
<dbReference type="InterPro" id="IPR050740">
    <property type="entry name" value="Aldehyde_DH_Superfamily"/>
</dbReference>
<evidence type="ECO:0000256" key="1">
    <source>
        <dbReference type="ARBA" id="ARBA00009986"/>
    </source>
</evidence>
<dbReference type="Gene3D" id="3.40.309.10">
    <property type="entry name" value="Aldehyde Dehydrogenase, Chain A, domain 2"/>
    <property type="match status" value="1"/>
</dbReference>
<accession>A0A1N7LFU6</accession>
<dbReference type="NCBIfam" id="TIGR01780">
    <property type="entry name" value="SSADH"/>
    <property type="match status" value="1"/>
</dbReference>
<proteinExistence type="inferred from homology"/>
<keyword evidence="5" id="KW-1185">Reference proteome</keyword>
<evidence type="ECO:0000259" key="3">
    <source>
        <dbReference type="Pfam" id="PF00171"/>
    </source>
</evidence>
<dbReference type="FunFam" id="3.40.605.10:FF:000005">
    <property type="entry name" value="Succinate-semialdehyde dehydrogenase I"/>
    <property type="match status" value="1"/>
</dbReference>
<dbReference type="InterPro" id="IPR016161">
    <property type="entry name" value="Ald_DH/histidinol_DH"/>
</dbReference>
<organism evidence="4 5">
    <name type="scientific">Kroppenstedtia eburnea</name>
    <dbReference type="NCBI Taxonomy" id="714067"/>
    <lineage>
        <taxon>Bacteria</taxon>
        <taxon>Bacillati</taxon>
        <taxon>Bacillota</taxon>
        <taxon>Bacilli</taxon>
        <taxon>Bacillales</taxon>
        <taxon>Thermoactinomycetaceae</taxon>
        <taxon>Kroppenstedtia</taxon>
    </lineage>
</organism>
<comment type="similarity">
    <text evidence="1">Belongs to the aldehyde dehydrogenase family.</text>
</comment>
<dbReference type="Proteomes" id="UP000186795">
    <property type="component" value="Unassembled WGS sequence"/>
</dbReference>
<dbReference type="FunFam" id="3.40.309.10:FF:000004">
    <property type="entry name" value="Succinate-semialdehyde dehydrogenase I"/>
    <property type="match status" value="1"/>
</dbReference>
<dbReference type="Pfam" id="PF00171">
    <property type="entry name" value="Aldedh"/>
    <property type="match status" value="1"/>
</dbReference>
<dbReference type="PROSITE" id="PS00070">
    <property type="entry name" value="ALDEHYDE_DEHYDR_CYS"/>
    <property type="match status" value="1"/>
</dbReference>
<dbReference type="AlphaFoldDB" id="A0A1N7LFU6"/>
<feature type="domain" description="Aldehyde dehydrogenase" evidence="3">
    <location>
        <begin position="12"/>
        <end position="476"/>
    </location>
</feature>
<dbReference type="FunFam" id="3.40.605.10:FF:000026">
    <property type="entry name" value="Aldehyde dehydrogenase, putative"/>
    <property type="match status" value="1"/>
</dbReference>
<dbReference type="EMBL" id="FTOD01000004">
    <property type="protein sequence ID" value="SIS72687.1"/>
    <property type="molecule type" value="Genomic_DNA"/>
</dbReference>
<reference evidence="5" key="1">
    <citation type="submission" date="2017-01" db="EMBL/GenBank/DDBJ databases">
        <authorList>
            <person name="Varghese N."/>
            <person name="Submissions S."/>
        </authorList>
    </citation>
    <scope>NUCLEOTIDE SEQUENCE [LARGE SCALE GENOMIC DNA]</scope>
    <source>
        <strain evidence="5">DSM 45196</strain>
    </source>
</reference>
<protein>
    <submittedName>
        <fullName evidence="4">Succinate-semialdehyde dehydrogenase / glutarate-semialdehyde dehydrogenase</fullName>
    </submittedName>
</protein>
<dbReference type="SUPFAM" id="SSF53720">
    <property type="entry name" value="ALDH-like"/>
    <property type="match status" value="1"/>
</dbReference>
<gene>
    <name evidence="4" type="ORF">SAMN05421790_104147</name>
</gene>
<dbReference type="CDD" id="cd07103">
    <property type="entry name" value="ALDH_F5_SSADH_GabD"/>
    <property type="match status" value="1"/>
</dbReference>